<organism evidence="3 4">
    <name type="scientific">Paramecium primaurelia</name>
    <dbReference type="NCBI Taxonomy" id="5886"/>
    <lineage>
        <taxon>Eukaryota</taxon>
        <taxon>Sar</taxon>
        <taxon>Alveolata</taxon>
        <taxon>Ciliophora</taxon>
        <taxon>Intramacronucleata</taxon>
        <taxon>Oligohymenophorea</taxon>
        <taxon>Peniculida</taxon>
        <taxon>Parameciidae</taxon>
        <taxon>Paramecium</taxon>
    </lineage>
</organism>
<dbReference type="Pfam" id="PF24681">
    <property type="entry name" value="Kelch_KLHDC2_KLHL20_DRC7"/>
    <property type="match status" value="2"/>
</dbReference>
<evidence type="ECO:0000256" key="2">
    <source>
        <dbReference type="ARBA" id="ARBA00022737"/>
    </source>
</evidence>
<comment type="caution">
    <text evidence="3">The sequence shown here is derived from an EMBL/GenBank/DDBJ whole genome shotgun (WGS) entry which is preliminary data.</text>
</comment>
<accession>A0A8S1KTZ9</accession>
<evidence type="ECO:0008006" key="5">
    <source>
        <dbReference type="Google" id="ProtNLM"/>
    </source>
</evidence>
<keyword evidence="1" id="KW-0880">Kelch repeat</keyword>
<dbReference type="EMBL" id="CAJJDM010000023">
    <property type="protein sequence ID" value="CAD8056812.1"/>
    <property type="molecule type" value="Genomic_DNA"/>
</dbReference>
<sequence>MSQIALKWEIQRLQGTLPNKITNPCTFYEDNLYLIVDNYKQNDLYSLSLIDFKWRKLYNGIPFKARYNSQFVMNQGKIYCYGGSIDIEGTILLDEFLEIDVVQLKFRQIKSAPTGRVEHSMCIYRGQILIIGGRTQKKIFNDCKTYTIGSDKWNQIEFEPAHRFGHQCTVYEDTIIVTGGSDGQIILDDVWLLVDLRTWIRLEIKNPISIFRHQAALAMKEYLIIFGGCTLDGKRCNDNFYALNIVTLKWIELPKVSRHPYPRVQHTMLCLLHQSREDILIIGGLNYQDLSILNFSQMANLVDLQPQSSLVSYRSHTVEREEFLQDIPLEVQHIEEGTSFLELGKYYEWKIETNSEIKFTPRTGHSVVQCQENLYLFCGSDENTIVNDMHCYNLFKKQWEQIVPKGIPPSPRSGCKGVAHQNEIYYFGGYTNRRGEYFNDLYVFDTKLRQWNQIRTTREIYPRVDMSLVINNEKLYVFGGADGSYRFNDLHCFDIQNNYWVKLQTHGQIPSQRFGHTAEVYKNQMYVFGGWDGFKTLDELYTYSFASNYWYLEKVRNKPPSRYRHSSTIIGYSIYIFGGVDAAMTRYNDLYEYNCELKQWKFIETAGNTPSARTFHQLCSYETSIYLIGGNDGTKKNNDMQFQYSLSLKGTQFKYLIIDLVIYLAFHNQKFNQILFQKKMVLSIFLKIKYMNQSKDQKKNKNLIYVKFVFLECGHRFCCYECSNKLELCKICLKKPNRIIKIYVV</sequence>
<evidence type="ECO:0000313" key="3">
    <source>
        <dbReference type="EMBL" id="CAD8056812.1"/>
    </source>
</evidence>
<dbReference type="AlphaFoldDB" id="A0A8S1KTZ9"/>
<proteinExistence type="predicted"/>
<dbReference type="Pfam" id="PF13415">
    <property type="entry name" value="Beta-prop_FBX42"/>
    <property type="match status" value="1"/>
</dbReference>
<keyword evidence="4" id="KW-1185">Reference proteome</keyword>
<protein>
    <recommendedName>
        <fullName evidence="5">Kelch motif family protein</fullName>
    </recommendedName>
</protein>
<gene>
    <name evidence="3" type="ORF">PPRIM_AZ9-3.1.T0250067</name>
</gene>
<dbReference type="Proteomes" id="UP000688137">
    <property type="component" value="Unassembled WGS sequence"/>
</dbReference>
<dbReference type="SMART" id="SM00612">
    <property type="entry name" value="Kelch"/>
    <property type="match status" value="8"/>
</dbReference>
<dbReference type="PANTHER" id="PTHR46093">
    <property type="entry name" value="ACYL-COA-BINDING DOMAIN-CONTAINING PROTEIN 5"/>
    <property type="match status" value="1"/>
</dbReference>
<dbReference type="InterPro" id="IPR006652">
    <property type="entry name" value="Kelch_1"/>
</dbReference>
<evidence type="ECO:0000313" key="4">
    <source>
        <dbReference type="Proteomes" id="UP000688137"/>
    </source>
</evidence>
<dbReference type="PANTHER" id="PTHR46093:SF18">
    <property type="entry name" value="FIBRONECTIN TYPE-III DOMAIN-CONTAINING PROTEIN"/>
    <property type="match status" value="1"/>
</dbReference>
<evidence type="ECO:0000256" key="1">
    <source>
        <dbReference type="ARBA" id="ARBA00022441"/>
    </source>
</evidence>
<reference evidence="3" key="1">
    <citation type="submission" date="2021-01" db="EMBL/GenBank/DDBJ databases">
        <authorList>
            <consortium name="Genoscope - CEA"/>
            <person name="William W."/>
        </authorList>
    </citation>
    <scope>NUCLEOTIDE SEQUENCE</scope>
</reference>
<dbReference type="OMA" id="HFFHKHA"/>
<keyword evidence="2" id="KW-0677">Repeat</keyword>
<name>A0A8S1KTZ9_PARPR</name>